<dbReference type="Proteomes" id="UP000019491">
    <property type="component" value="Unassembled WGS sequence"/>
</dbReference>
<keyword evidence="2" id="KW-1185">Reference proteome</keyword>
<protein>
    <submittedName>
        <fullName evidence="1">Uncharacterized protein</fullName>
    </submittedName>
</protein>
<accession>X0PVR6</accession>
<evidence type="ECO:0000313" key="1">
    <source>
        <dbReference type="EMBL" id="GAF47338.1"/>
    </source>
</evidence>
<reference evidence="1 2" key="1">
    <citation type="submission" date="2014-02" db="EMBL/GenBank/DDBJ databases">
        <title>Whole genome shotgun sequence of Rhodococcus wratislaviensis NBRC 100605.</title>
        <authorList>
            <person name="Hosoyama A."/>
            <person name="Tsuchikane K."/>
            <person name="Yoshida I."/>
            <person name="Ohji S."/>
            <person name="Ichikawa N."/>
            <person name="Yamazoe A."/>
            <person name="Fujita N."/>
        </authorList>
    </citation>
    <scope>NUCLEOTIDE SEQUENCE [LARGE SCALE GENOMIC DNA]</scope>
    <source>
        <strain evidence="1 2">NBRC 100605</strain>
    </source>
</reference>
<comment type="caution">
    <text evidence="1">The sequence shown here is derived from an EMBL/GenBank/DDBJ whole genome shotgun (WGS) entry which is preliminary data.</text>
</comment>
<proteinExistence type="predicted"/>
<dbReference type="EMBL" id="BAWF01000039">
    <property type="protein sequence ID" value="GAF47338.1"/>
    <property type="molecule type" value="Genomic_DNA"/>
</dbReference>
<organism evidence="1 2">
    <name type="scientific">Rhodococcus wratislaviensis NBRC 100605</name>
    <dbReference type="NCBI Taxonomy" id="1219028"/>
    <lineage>
        <taxon>Bacteria</taxon>
        <taxon>Bacillati</taxon>
        <taxon>Actinomycetota</taxon>
        <taxon>Actinomycetes</taxon>
        <taxon>Mycobacteriales</taxon>
        <taxon>Nocardiaceae</taxon>
        <taxon>Rhodococcus</taxon>
    </lineage>
</organism>
<name>X0PVR6_RHOWR</name>
<gene>
    <name evidence="1" type="ORF">RW1_039_01280</name>
</gene>
<sequence>MVLSHGWPLNADSWEAQDRPRGVRADVDKVDGAALGVYPGARTASPTHTTSSSARTCSPFLDTYTSWHPLTRDKRITVMNSHTAAPDTLDLVHGLWTTPHSWNGAWLTRSSICSTNLSNAER</sequence>
<evidence type="ECO:0000313" key="2">
    <source>
        <dbReference type="Proteomes" id="UP000019491"/>
    </source>
</evidence>
<dbReference type="AlphaFoldDB" id="X0PVR6"/>